<sequence length="57" mass="6384">MGGALSVHDEQEFVGVVDHPIVKIDLSPSRHGIQVTIEKTVGTNRDYDWEVFYEATP</sequence>
<proteinExistence type="predicted"/>
<dbReference type="EMBL" id="BART01030459">
    <property type="protein sequence ID" value="GAH17311.1"/>
    <property type="molecule type" value="Genomic_DNA"/>
</dbReference>
<comment type="caution">
    <text evidence="1">The sequence shown here is derived from an EMBL/GenBank/DDBJ whole genome shotgun (WGS) entry which is preliminary data.</text>
</comment>
<accession>X1D957</accession>
<dbReference type="AlphaFoldDB" id="X1D957"/>
<name>X1D957_9ZZZZ</name>
<gene>
    <name evidence="1" type="ORF">S01H4_53185</name>
</gene>
<evidence type="ECO:0000313" key="1">
    <source>
        <dbReference type="EMBL" id="GAH17311.1"/>
    </source>
</evidence>
<protein>
    <submittedName>
        <fullName evidence="1">Uncharacterized protein</fullName>
    </submittedName>
</protein>
<reference evidence="1" key="1">
    <citation type="journal article" date="2014" name="Front. Microbiol.">
        <title>High frequency of phylogenetically diverse reductive dehalogenase-homologous genes in deep subseafloor sedimentary metagenomes.</title>
        <authorList>
            <person name="Kawai M."/>
            <person name="Futagami T."/>
            <person name="Toyoda A."/>
            <person name="Takaki Y."/>
            <person name="Nishi S."/>
            <person name="Hori S."/>
            <person name="Arai W."/>
            <person name="Tsubouchi T."/>
            <person name="Morono Y."/>
            <person name="Uchiyama I."/>
            <person name="Ito T."/>
            <person name="Fujiyama A."/>
            <person name="Inagaki F."/>
            <person name="Takami H."/>
        </authorList>
    </citation>
    <scope>NUCLEOTIDE SEQUENCE</scope>
    <source>
        <strain evidence="1">Expedition CK06-06</strain>
    </source>
</reference>
<organism evidence="1">
    <name type="scientific">marine sediment metagenome</name>
    <dbReference type="NCBI Taxonomy" id="412755"/>
    <lineage>
        <taxon>unclassified sequences</taxon>
        <taxon>metagenomes</taxon>
        <taxon>ecological metagenomes</taxon>
    </lineage>
</organism>